<evidence type="ECO:0000256" key="6">
    <source>
        <dbReference type="ARBA" id="ARBA00023155"/>
    </source>
</evidence>
<evidence type="ECO:0000256" key="1">
    <source>
        <dbReference type="ARBA" id="ARBA00004123"/>
    </source>
</evidence>
<feature type="domain" description="START" evidence="14">
    <location>
        <begin position="269"/>
        <end position="387"/>
    </location>
</feature>
<accession>A0AAD4JCU4</accession>
<keyword evidence="3" id="KW-0805">Transcription regulation</keyword>
<evidence type="ECO:0000256" key="3">
    <source>
        <dbReference type="ARBA" id="ARBA00023015"/>
    </source>
</evidence>
<keyword evidence="16" id="KW-1185">Reference proteome</keyword>
<dbReference type="SMR" id="A0AAD4JCU4"/>
<evidence type="ECO:0000256" key="2">
    <source>
        <dbReference type="ARBA" id="ARBA00006789"/>
    </source>
</evidence>
<evidence type="ECO:0000313" key="15">
    <source>
        <dbReference type="EMBL" id="KAH6831392.1"/>
    </source>
</evidence>
<reference evidence="15 16" key="1">
    <citation type="journal article" date="2021" name="Nat. Commun.">
        <title>Incipient diploidization of the medicinal plant Perilla within 10,000 years.</title>
        <authorList>
            <person name="Zhang Y."/>
            <person name="Shen Q."/>
            <person name="Leng L."/>
            <person name="Zhang D."/>
            <person name="Chen S."/>
            <person name="Shi Y."/>
            <person name="Ning Z."/>
            <person name="Chen S."/>
        </authorList>
    </citation>
    <scope>NUCLEOTIDE SEQUENCE [LARGE SCALE GENOMIC DNA]</scope>
    <source>
        <strain evidence="16">cv. PC099</strain>
    </source>
</reference>
<name>A0AAD4JCU4_PERFH</name>
<keyword evidence="8 9" id="KW-0539">Nucleus</keyword>
<dbReference type="SUPFAM" id="SSF55961">
    <property type="entry name" value="Bet v1-like"/>
    <property type="match status" value="2"/>
</dbReference>
<dbReference type="CDD" id="cd08875">
    <property type="entry name" value="START_ArGLABRA2_like"/>
    <property type="match status" value="1"/>
</dbReference>
<comment type="caution">
    <text evidence="15">The sequence shown here is derived from an EMBL/GenBank/DDBJ whole genome shotgun (WGS) entry which is preliminary data.</text>
</comment>
<protein>
    <submittedName>
        <fullName evidence="15">Homeobox-leucine zipper family protein / lipid-binding START domain-containing protein</fullName>
    </submittedName>
</protein>
<dbReference type="InterPro" id="IPR002913">
    <property type="entry name" value="START_lipid-bd_dom"/>
</dbReference>
<dbReference type="GO" id="GO:0005634">
    <property type="term" value="C:nucleus"/>
    <property type="evidence" value="ECO:0007669"/>
    <property type="project" value="UniProtKB-SubCell"/>
</dbReference>
<evidence type="ECO:0000259" key="13">
    <source>
        <dbReference type="PROSITE" id="PS50071"/>
    </source>
</evidence>
<dbReference type="Proteomes" id="UP001190926">
    <property type="component" value="Unassembled WGS sequence"/>
</dbReference>
<dbReference type="GO" id="GO:0003677">
    <property type="term" value="F:DNA binding"/>
    <property type="evidence" value="ECO:0007669"/>
    <property type="project" value="UniProtKB-UniRule"/>
</dbReference>
<dbReference type="SMART" id="SM00389">
    <property type="entry name" value="HOX"/>
    <property type="match status" value="1"/>
</dbReference>
<dbReference type="GO" id="GO:0008289">
    <property type="term" value="F:lipid binding"/>
    <property type="evidence" value="ECO:0007669"/>
    <property type="project" value="InterPro"/>
</dbReference>
<keyword evidence="6 9" id="KW-0371">Homeobox</keyword>
<evidence type="ECO:0000259" key="14">
    <source>
        <dbReference type="PROSITE" id="PS50848"/>
    </source>
</evidence>
<evidence type="ECO:0000313" key="16">
    <source>
        <dbReference type="Proteomes" id="UP001190926"/>
    </source>
</evidence>
<dbReference type="Pfam" id="PF25797">
    <property type="entry name" value="PDF2_C"/>
    <property type="match status" value="1"/>
</dbReference>
<organism evidence="15 16">
    <name type="scientific">Perilla frutescens var. hirtella</name>
    <name type="common">Perilla citriodora</name>
    <name type="synonym">Perilla setoyensis</name>
    <dbReference type="NCBI Taxonomy" id="608512"/>
    <lineage>
        <taxon>Eukaryota</taxon>
        <taxon>Viridiplantae</taxon>
        <taxon>Streptophyta</taxon>
        <taxon>Embryophyta</taxon>
        <taxon>Tracheophyta</taxon>
        <taxon>Spermatophyta</taxon>
        <taxon>Magnoliopsida</taxon>
        <taxon>eudicotyledons</taxon>
        <taxon>Gunneridae</taxon>
        <taxon>Pentapetalae</taxon>
        <taxon>asterids</taxon>
        <taxon>lamiids</taxon>
        <taxon>Lamiales</taxon>
        <taxon>Lamiaceae</taxon>
        <taxon>Nepetoideae</taxon>
        <taxon>Elsholtzieae</taxon>
        <taxon>Perilla</taxon>
    </lineage>
</organism>
<evidence type="ECO:0000256" key="9">
    <source>
        <dbReference type="PROSITE-ProRule" id="PRU00108"/>
    </source>
</evidence>
<feature type="compositionally biased region" description="Basic and acidic residues" evidence="12">
    <location>
        <begin position="1"/>
        <end position="22"/>
    </location>
</feature>
<dbReference type="PROSITE" id="PS50071">
    <property type="entry name" value="HOMEOBOX_2"/>
    <property type="match status" value="1"/>
</dbReference>
<dbReference type="PANTHER" id="PTHR45654">
    <property type="entry name" value="HOMEOBOX-LEUCINE ZIPPER PROTEIN MERISTEM L1"/>
    <property type="match status" value="1"/>
</dbReference>
<feature type="coiled-coil region" evidence="11">
    <location>
        <begin position="92"/>
        <end position="129"/>
    </location>
</feature>
<dbReference type="InterPro" id="IPR001356">
    <property type="entry name" value="HD"/>
</dbReference>
<keyword evidence="7" id="KW-0804">Transcription</keyword>
<dbReference type="AlphaFoldDB" id="A0AAD4JCU4"/>
<proteinExistence type="inferred from homology"/>
<sequence>MAHKTPENEMDLIRDEEYESKSGTDIMEAASGDDQDPNQRPKKKRYHRHTQHQIQEMESFFNECPHPDDKQRKELGRRLGLEPLQVKFWFQNKRTQMKAQHERHENTQLRNENEKLRAENIRYKEALSNATCPNCGGPAAIGEMSFDEQHLRIENARLREEIDRISGIAAKYVGKPMLSSSSYPHLGAGGSRSLDLGVVAAMEELIRMAQTGEPLWIPNTDNSAAHDLLSEEEYGRTFPRGIGPKPLGLKSEASRESSVVIMNHINLVEILMDVMTAEFQVPSPLVPTRENYFVRYCKQHTDGTWAVVDVSLDNLRPTSISRCRRRPSGCLIQELPNGYSKVTWIEHVEVDDRAVHSIYKALVNSGLAFGAKRWVATLDRQCERLASVMANNISAGDVGVISSPEGRKSMLKLAERMVMSFCTGVGASTAHTWTTLSGSGADDVRVMTRKSMDDPGRPPGIVLSAATSFWLPVPPKRVFDFLRDENSRSEWDILSNGGLVQEMAHIANGRDPGNSVSLLRVNSANSSQSNMLILQESSTDATGSYVIYAPVDIHAMNVVLSGGDPDYVALLPSGFAILPDGPEVGSGGGIPEVGSGGSLLTVAFQILVDSVPTAKLSLGSVATVNSLIKCTVERIKGAVLCDNA</sequence>
<dbReference type="Pfam" id="PF01852">
    <property type="entry name" value="START"/>
    <property type="match status" value="1"/>
</dbReference>
<evidence type="ECO:0000256" key="7">
    <source>
        <dbReference type="ARBA" id="ARBA00023163"/>
    </source>
</evidence>
<evidence type="ECO:0000256" key="4">
    <source>
        <dbReference type="ARBA" id="ARBA00023054"/>
    </source>
</evidence>
<comment type="similarity">
    <text evidence="2">Belongs to the HD-ZIP homeobox family. Class IV subfamily.</text>
</comment>
<dbReference type="SUPFAM" id="SSF46689">
    <property type="entry name" value="Homeodomain-like"/>
    <property type="match status" value="1"/>
</dbReference>
<keyword evidence="4 11" id="KW-0175">Coiled coil</keyword>
<evidence type="ECO:0000256" key="11">
    <source>
        <dbReference type="SAM" id="Coils"/>
    </source>
</evidence>
<dbReference type="PROSITE" id="PS50848">
    <property type="entry name" value="START"/>
    <property type="match status" value="1"/>
</dbReference>
<comment type="subcellular location">
    <subcellularLocation>
        <location evidence="1 9 10">Nucleus</location>
    </subcellularLocation>
</comment>
<feature type="compositionally biased region" description="Basic residues" evidence="12">
    <location>
        <begin position="40"/>
        <end position="51"/>
    </location>
</feature>
<feature type="region of interest" description="Disordered" evidence="12">
    <location>
        <begin position="1"/>
        <end position="51"/>
    </location>
</feature>
<dbReference type="InterPro" id="IPR009057">
    <property type="entry name" value="Homeodomain-like_sf"/>
</dbReference>
<gene>
    <name evidence="15" type="ORF">C2S53_016292</name>
</gene>
<evidence type="ECO:0000256" key="5">
    <source>
        <dbReference type="ARBA" id="ARBA00023125"/>
    </source>
</evidence>
<evidence type="ECO:0000256" key="10">
    <source>
        <dbReference type="RuleBase" id="RU000682"/>
    </source>
</evidence>
<keyword evidence="5 9" id="KW-0238">DNA-binding</keyword>
<feature type="DNA-binding region" description="Homeobox" evidence="9">
    <location>
        <begin position="42"/>
        <end position="101"/>
    </location>
</feature>
<dbReference type="Gene3D" id="3.30.530.20">
    <property type="match status" value="1"/>
</dbReference>
<evidence type="ECO:0000256" key="12">
    <source>
        <dbReference type="SAM" id="MobiDB-lite"/>
    </source>
</evidence>
<dbReference type="EMBL" id="SDAM02000091">
    <property type="protein sequence ID" value="KAH6831392.1"/>
    <property type="molecule type" value="Genomic_DNA"/>
</dbReference>
<dbReference type="PANTHER" id="PTHR45654:SF77">
    <property type="entry name" value="HOMEOBOX-LEUCINE ZIPPER PROTEIN MERISTEM L1"/>
    <property type="match status" value="1"/>
</dbReference>
<evidence type="ECO:0000256" key="8">
    <source>
        <dbReference type="ARBA" id="ARBA00023242"/>
    </source>
</evidence>
<dbReference type="SMART" id="SM00234">
    <property type="entry name" value="START"/>
    <property type="match status" value="1"/>
</dbReference>
<dbReference type="InterPro" id="IPR042160">
    <property type="entry name" value="HD-Zip_IV"/>
</dbReference>
<dbReference type="InterPro" id="IPR057993">
    <property type="entry name" value="HD-Zip_IV_C"/>
</dbReference>
<dbReference type="InterPro" id="IPR023393">
    <property type="entry name" value="START-like_dom_sf"/>
</dbReference>
<dbReference type="Gene3D" id="1.10.10.60">
    <property type="entry name" value="Homeodomain-like"/>
    <property type="match status" value="1"/>
</dbReference>
<dbReference type="Pfam" id="PF00046">
    <property type="entry name" value="Homeodomain"/>
    <property type="match status" value="1"/>
</dbReference>
<dbReference type="CDD" id="cd00086">
    <property type="entry name" value="homeodomain"/>
    <property type="match status" value="1"/>
</dbReference>
<feature type="domain" description="Homeobox" evidence="13">
    <location>
        <begin position="40"/>
        <end position="100"/>
    </location>
</feature>
<dbReference type="FunFam" id="1.10.10.60:FF:000229">
    <property type="entry name" value="Homeobox-leucine zipper protein HDG1"/>
    <property type="match status" value="1"/>
</dbReference>